<evidence type="ECO:0000259" key="3">
    <source>
        <dbReference type="PROSITE" id="PS50164"/>
    </source>
</evidence>
<evidence type="ECO:0000313" key="5">
    <source>
        <dbReference type="Proteomes" id="UP000009045"/>
    </source>
</evidence>
<dbReference type="PANTHER" id="PTHR34477:SF5">
    <property type="entry name" value="BSL5627 PROTEIN"/>
    <property type="match status" value="1"/>
</dbReference>
<evidence type="ECO:0000256" key="1">
    <source>
        <dbReference type="ARBA" id="ARBA00007435"/>
    </source>
</evidence>
<dbReference type="SUPFAM" id="SSF82771">
    <property type="entry name" value="GIY-YIG endonuclease"/>
    <property type="match status" value="1"/>
</dbReference>
<reference evidence="4 5" key="1">
    <citation type="journal article" date="2011" name="J. Biotechnol.">
        <title>The complete genome sequence of the dominant Sinorhizobium meliloti field isolate SM11 extends the S. meliloti pan-genome.</title>
        <authorList>
            <person name="Schneiker-Bekel S."/>
            <person name="Wibberg D."/>
            <person name="Bekel T."/>
            <person name="Blom J."/>
            <person name="Linke B."/>
            <person name="Neuweger H."/>
            <person name="Stiens M."/>
            <person name="Vorholter F.J."/>
            <person name="Weidner S."/>
            <person name="Goesmann A."/>
            <person name="Puhler A."/>
            <person name="Schluter A."/>
        </authorList>
    </citation>
    <scope>NUCLEOTIDE SEQUENCE [LARGE SCALE GENOMIC DNA]</scope>
    <source>
        <strain evidence="4 5">SM11</strain>
    </source>
</reference>
<dbReference type="InterPro" id="IPR000305">
    <property type="entry name" value="GIY-YIG_endonuc"/>
</dbReference>
<dbReference type="InterPro" id="IPR035901">
    <property type="entry name" value="GIY-YIG_endonuc_sf"/>
</dbReference>
<dbReference type="Gene3D" id="3.40.1440.10">
    <property type="entry name" value="GIY-YIG endonuclease"/>
    <property type="match status" value="1"/>
</dbReference>
<keyword evidence="4" id="KW-0378">Hydrolase</keyword>
<proteinExistence type="inferred from homology"/>
<feature type="domain" description="GIY-YIG" evidence="3">
    <location>
        <begin position="47"/>
        <end position="123"/>
    </location>
</feature>
<dbReference type="Proteomes" id="UP000009045">
    <property type="component" value="Chromosome"/>
</dbReference>
<gene>
    <name evidence="4" type="ordered locus">SM11_chr2059</name>
</gene>
<dbReference type="GO" id="GO:0004519">
    <property type="term" value="F:endonuclease activity"/>
    <property type="evidence" value="ECO:0007669"/>
    <property type="project" value="UniProtKB-KW"/>
</dbReference>
<evidence type="ECO:0000313" key="4">
    <source>
        <dbReference type="EMBL" id="AEH79321.1"/>
    </source>
</evidence>
<dbReference type="HOGENOM" id="CLU_135650_3_0_5"/>
<keyword evidence="4" id="KW-0255">Endonuclease</keyword>
<organism evidence="4 5">
    <name type="scientific">Sinorhizobium meliloti (strain SM11)</name>
    <dbReference type="NCBI Taxonomy" id="707241"/>
    <lineage>
        <taxon>Bacteria</taxon>
        <taxon>Pseudomonadati</taxon>
        <taxon>Pseudomonadota</taxon>
        <taxon>Alphaproteobacteria</taxon>
        <taxon>Hyphomicrobiales</taxon>
        <taxon>Rhizobiaceae</taxon>
        <taxon>Sinorhizobium/Ensifer group</taxon>
        <taxon>Sinorhizobium</taxon>
    </lineage>
</organism>
<dbReference type="Pfam" id="PF01541">
    <property type="entry name" value="GIY-YIG"/>
    <property type="match status" value="1"/>
</dbReference>
<dbReference type="PROSITE" id="PS50164">
    <property type="entry name" value="GIY_YIG"/>
    <property type="match status" value="1"/>
</dbReference>
<dbReference type="KEGG" id="smx:SM11_chr2059"/>
<sequence length="140" mass="16527">MHEPQIGLAKAEAVFKDHSNVPSHHSRLPPSSSGLTRGSNHEHRPHMAGYVYIVTNHKRGTLYIGVTSDLERRIFEHREGSTPGFASKYGCNRLVWYEEHLQIGTAIQREKSLKRWYREWKIELIEKMNPDWRDLYFQLW</sequence>
<accession>F7X0Y4</accession>
<dbReference type="EMBL" id="CP001830">
    <property type="protein sequence ID" value="AEH79321.1"/>
    <property type="molecule type" value="Genomic_DNA"/>
</dbReference>
<feature type="region of interest" description="Disordered" evidence="2">
    <location>
        <begin position="19"/>
        <end position="41"/>
    </location>
</feature>
<dbReference type="PANTHER" id="PTHR34477">
    <property type="entry name" value="UPF0213 PROTEIN YHBQ"/>
    <property type="match status" value="1"/>
</dbReference>
<name>F7X0Y4_SINMM</name>
<dbReference type="PATRIC" id="fig|707241.3.peg.2158"/>
<keyword evidence="4" id="KW-0540">Nuclease</keyword>
<protein>
    <submittedName>
        <fullName evidence="4">Endonuclease protein</fullName>
    </submittedName>
</protein>
<dbReference type="InterPro" id="IPR050190">
    <property type="entry name" value="UPF0213_domain"/>
</dbReference>
<evidence type="ECO:0000256" key="2">
    <source>
        <dbReference type="SAM" id="MobiDB-lite"/>
    </source>
</evidence>
<dbReference type="CDD" id="cd10448">
    <property type="entry name" value="GIY-YIG_unchar_3"/>
    <property type="match status" value="1"/>
</dbReference>
<comment type="similarity">
    <text evidence="1">Belongs to the UPF0213 family.</text>
</comment>
<dbReference type="AlphaFoldDB" id="F7X0Y4"/>
<dbReference type="SMART" id="SM00465">
    <property type="entry name" value="GIYc"/>
    <property type="match status" value="1"/>
</dbReference>